<organism evidence="1 2">
    <name type="scientific">Brassica carinata</name>
    <name type="common">Ethiopian mustard</name>
    <name type="synonym">Abyssinian cabbage</name>
    <dbReference type="NCBI Taxonomy" id="52824"/>
    <lineage>
        <taxon>Eukaryota</taxon>
        <taxon>Viridiplantae</taxon>
        <taxon>Streptophyta</taxon>
        <taxon>Embryophyta</taxon>
        <taxon>Tracheophyta</taxon>
        <taxon>Spermatophyta</taxon>
        <taxon>Magnoliopsida</taxon>
        <taxon>eudicotyledons</taxon>
        <taxon>Gunneridae</taxon>
        <taxon>Pentapetalae</taxon>
        <taxon>rosids</taxon>
        <taxon>malvids</taxon>
        <taxon>Brassicales</taxon>
        <taxon>Brassicaceae</taxon>
        <taxon>Brassiceae</taxon>
        <taxon>Brassica</taxon>
    </lineage>
</organism>
<evidence type="ECO:0000313" key="2">
    <source>
        <dbReference type="Proteomes" id="UP000886595"/>
    </source>
</evidence>
<gene>
    <name evidence="1" type="ORF">Bca52824_043100</name>
</gene>
<protein>
    <submittedName>
        <fullName evidence="1">Uncharacterized protein</fullName>
    </submittedName>
</protein>
<dbReference type="AlphaFoldDB" id="A0A8X7V0D5"/>
<evidence type="ECO:0000313" key="1">
    <source>
        <dbReference type="EMBL" id="KAG2296431.1"/>
    </source>
</evidence>
<dbReference type="EMBL" id="JAAMPC010000009">
    <property type="protein sequence ID" value="KAG2296431.1"/>
    <property type="molecule type" value="Genomic_DNA"/>
</dbReference>
<reference evidence="1 2" key="1">
    <citation type="submission" date="2020-02" db="EMBL/GenBank/DDBJ databases">
        <authorList>
            <person name="Ma Q."/>
            <person name="Huang Y."/>
            <person name="Song X."/>
            <person name="Pei D."/>
        </authorList>
    </citation>
    <scope>NUCLEOTIDE SEQUENCE [LARGE SCALE GENOMIC DNA]</scope>
    <source>
        <strain evidence="1">Sxm20200214</strain>
        <tissue evidence="1">Leaf</tissue>
    </source>
</reference>
<dbReference type="Proteomes" id="UP000886595">
    <property type="component" value="Unassembled WGS sequence"/>
</dbReference>
<accession>A0A8X7V0D5</accession>
<sequence>MEQSAQTSLAIHVDQFNDKCNEYVTSEDAISFRLTGGRRVRSSWLFAKPGSDERERNSFDRQPDQNFPDDLFSDFLHLRQTGFHANSLGRRWLSVASLAVRLASGLGLFDRFILA</sequence>
<keyword evidence="2" id="KW-1185">Reference proteome</keyword>
<proteinExistence type="predicted"/>
<name>A0A8X7V0D5_BRACI</name>
<comment type="caution">
    <text evidence="1">The sequence shown here is derived from an EMBL/GenBank/DDBJ whole genome shotgun (WGS) entry which is preliminary data.</text>
</comment>